<organism evidence="2 3">
    <name type="scientific">Mycena albidolilacea</name>
    <dbReference type="NCBI Taxonomy" id="1033008"/>
    <lineage>
        <taxon>Eukaryota</taxon>
        <taxon>Fungi</taxon>
        <taxon>Dikarya</taxon>
        <taxon>Basidiomycota</taxon>
        <taxon>Agaricomycotina</taxon>
        <taxon>Agaricomycetes</taxon>
        <taxon>Agaricomycetidae</taxon>
        <taxon>Agaricales</taxon>
        <taxon>Marasmiineae</taxon>
        <taxon>Mycenaceae</taxon>
        <taxon>Mycena</taxon>
    </lineage>
</organism>
<accession>A0AAD7E740</accession>
<dbReference type="EMBL" id="JARIHO010000138">
    <property type="protein sequence ID" value="KAJ7301309.1"/>
    <property type="molecule type" value="Genomic_DNA"/>
</dbReference>
<gene>
    <name evidence="2" type="ORF">DFH08DRAFT_907021</name>
</gene>
<comment type="caution">
    <text evidence="2">The sequence shown here is derived from an EMBL/GenBank/DDBJ whole genome shotgun (WGS) entry which is preliminary data.</text>
</comment>
<reference evidence="2" key="1">
    <citation type="submission" date="2023-03" db="EMBL/GenBank/DDBJ databases">
        <title>Massive genome expansion in bonnet fungi (Mycena s.s.) driven by repeated elements and novel gene families across ecological guilds.</title>
        <authorList>
            <consortium name="Lawrence Berkeley National Laboratory"/>
            <person name="Harder C.B."/>
            <person name="Miyauchi S."/>
            <person name="Viragh M."/>
            <person name="Kuo A."/>
            <person name="Thoen E."/>
            <person name="Andreopoulos B."/>
            <person name="Lu D."/>
            <person name="Skrede I."/>
            <person name="Drula E."/>
            <person name="Henrissat B."/>
            <person name="Morin E."/>
            <person name="Kohler A."/>
            <person name="Barry K."/>
            <person name="LaButti K."/>
            <person name="Morin E."/>
            <person name="Salamov A."/>
            <person name="Lipzen A."/>
            <person name="Mereny Z."/>
            <person name="Hegedus B."/>
            <person name="Baldrian P."/>
            <person name="Stursova M."/>
            <person name="Weitz H."/>
            <person name="Taylor A."/>
            <person name="Grigoriev I.V."/>
            <person name="Nagy L.G."/>
            <person name="Martin F."/>
            <person name="Kauserud H."/>
        </authorList>
    </citation>
    <scope>NUCLEOTIDE SEQUENCE</scope>
    <source>
        <strain evidence="2">CBHHK002</strain>
    </source>
</reference>
<sequence length="135" mass="13860">MIAKTSVLAAALLFVTGAQAQCGNGGVGIGAEQLCSFSGKNVICGELFGFITKRKPLLVGDQAALKHDLNILPGDLCGDYQGTPGFGSAHTTCSGSTVVRVTPPNSGEYTRCDSANIVTGSLFSAGAIYYCCYPN</sequence>
<dbReference type="Proteomes" id="UP001218218">
    <property type="component" value="Unassembled WGS sequence"/>
</dbReference>
<evidence type="ECO:0000313" key="3">
    <source>
        <dbReference type="Proteomes" id="UP001218218"/>
    </source>
</evidence>
<keyword evidence="1" id="KW-0732">Signal</keyword>
<feature type="chain" id="PRO_5041994257" evidence="1">
    <location>
        <begin position="21"/>
        <end position="135"/>
    </location>
</feature>
<evidence type="ECO:0000313" key="2">
    <source>
        <dbReference type="EMBL" id="KAJ7301309.1"/>
    </source>
</evidence>
<proteinExistence type="predicted"/>
<keyword evidence="3" id="KW-1185">Reference proteome</keyword>
<evidence type="ECO:0000256" key="1">
    <source>
        <dbReference type="SAM" id="SignalP"/>
    </source>
</evidence>
<dbReference type="AlphaFoldDB" id="A0AAD7E740"/>
<name>A0AAD7E740_9AGAR</name>
<feature type="signal peptide" evidence="1">
    <location>
        <begin position="1"/>
        <end position="20"/>
    </location>
</feature>
<protein>
    <submittedName>
        <fullName evidence="2">Uncharacterized protein</fullName>
    </submittedName>
</protein>